<evidence type="ECO:0000313" key="1">
    <source>
        <dbReference type="EMBL" id="QVV87696.1"/>
    </source>
</evidence>
<keyword evidence="2" id="KW-1185">Reference proteome</keyword>
<organism evidence="1 2">
    <name type="scientific">Methanospirillum purgamenti</name>
    <dbReference type="NCBI Taxonomy" id="2834276"/>
    <lineage>
        <taxon>Archaea</taxon>
        <taxon>Methanobacteriati</taxon>
        <taxon>Methanobacteriota</taxon>
        <taxon>Stenosarchaea group</taxon>
        <taxon>Methanomicrobia</taxon>
        <taxon>Methanomicrobiales</taxon>
        <taxon>Methanospirillaceae</taxon>
        <taxon>Methanospirillum</taxon>
    </lineage>
</organism>
<dbReference type="GO" id="GO:0005524">
    <property type="term" value="F:ATP binding"/>
    <property type="evidence" value="ECO:0007669"/>
    <property type="project" value="InterPro"/>
</dbReference>
<protein>
    <submittedName>
        <fullName evidence="1">Coenzyme F430 synthase</fullName>
    </submittedName>
</protein>
<sequence length="404" mass="43765">MQILVLDTIHGGKVIADHLSRLGHDIDMVDVYRGQEGIIPEIARSRSYDLVVAPVHLDPDYALLHEISSPVISHHAAVRWILGNNFSKTVVEITGKQGKSTTATALAFLMQGPGLLQTSSGLYRYPEKEVIGRYSITPASLLTTSAFIPPNGWFIAEISIGFCGIGSLGIITSGLDYSIANEKRSAFTVKSEQSHVMEKVLVAPGVLLQHTGAIFVKDLITIEGSTAFYNYLGITGEFSNPLLTLPGYQTPLMLAAGAALLLGIKPDKLSEFTALPGRMEVFHDDGYIIIDNSNSGTCLATTMDSFRFGKEIVGDKPVTIIIGQESASVCENFTTKEIISSIEKIRPQSVILIPGDKRIMSTDIIGFCESYDISCTLAVSPEEGIKCAKCLNSPLILLSVKRWK</sequence>
<dbReference type="GeneID" id="65097523"/>
<dbReference type="EMBL" id="CP075546">
    <property type="protein sequence ID" value="QVV87696.1"/>
    <property type="molecule type" value="Genomic_DNA"/>
</dbReference>
<accession>A0A8E7AZU6</accession>
<gene>
    <name evidence="1" type="primary">cfbE</name>
    <name evidence="1" type="ORF">KHC33_10025</name>
</gene>
<dbReference type="SUPFAM" id="SSF53623">
    <property type="entry name" value="MurD-like peptide ligases, catalytic domain"/>
    <property type="match status" value="1"/>
</dbReference>
<dbReference type="InterPro" id="IPR036565">
    <property type="entry name" value="Mur-like_cat_sf"/>
</dbReference>
<evidence type="ECO:0000313" key="2">
    <source>
        <dbReference type="Proteomes" id="UP000680656"/>
    </source>
</evidence>
<reference evidence="1 2" key="1">
    <citation type="submission" date="2021-05" db="EMBL/GenBank/DDBJ databases">
        <title>A novel Methanospirillum isolate from a pyrite-forming mixed culture.</title>
        <authorList>
            <person name="Bunk B."/>
            <person name="Sproer C."/>
            <person name="Spring S."/>
            <person name="Pester M."/>
        </authorList>
    </citation>
    <scope>NUCLEOTIDE SEQUENCE [LARGE SCALE GENOMIC DNA]</scope>
    <source>
        <strain evidence="1 2">J.3.6.1-F.2.7.3</strain>
    </source>
</reference>
<dbReference type="RefSeq" id="WP_214418516.1">
    <property type="nucleotide sequence ID" value="NZ_CP075546.1"/>
</dbReference>
<dbReference type="KEGG" id="mrtj:KHC33_10025"/>
<name>A0A8E7AZU6_9EURY</name>
<dbReference type="AlphaFoldDB" id="A0A8E7AZU6"/>
<dbReference type="NCBIfam" id="NF033197">
    <property type="entry name" value="F430_CfbE"/>
    <property type="match status" value="1"/>
</dbReference>
<proteinExistence type="predicted"/>
<dbReference type="Proteomes" id="UP000680656">
    <property type="component" value="Chromosome"/>
</dbReference>